<evidence type="ECO:0000313" key="3">
    <source>
        <dbReference type="EMBL" id="KAF7761394.1"/>
    </source>
</evidence>
<feature type="domain" description="Fe2OG dioxygenase" evidence="2">
    <location>
        <begin position="129"/>
        <end position="230"/>
    </location>
</feature>
<sequence>MSTLTDDITIQTLRDSLVDKHNLHEPWTSGVISLSEPEKTLFYETEDGVPRSLKLGLNNQDEVRNLSDVCQPATFGLNKEDVLDETYRKAGKLDGDRFAWRFNPSDKSNFANQLAAALFPWETLNSGIRFEPYKLNVYGQGSFFKTHKDTPRDENMFASLVIVLPFKHEGGELLLRHRGRELVFNGQALIDDAPAASVAYVAFFSDVEHEVARVSSGYRVTVTYNLYFDPSRRAPSARISNDSKLEHPFKTELRRVMEDAVIRDAHPVLGFGLEHAYPFEAAIHRMDALKLKGTDAVLIKVFKELGIHYDFFLLYREDEEDLYCPFRILTRNIIDGDESYNQDVVERIVDRGAWLVWQESPSEIIPDVPIVFGEFRSIVTARPSVPSLEVEWVTEPNEEHVDGSPMLIYGNEVSIGSQYHQLCVIARFFPLSLEINLIETLSSLSSCINMGNGYFMGPRRVKLVR</sequence>
<dbReference type="GO" id="GO:0046872">
    <property type="term" value="F:metal ion binding"/>
    <property type="evidence" value="ECO:0007669"/>
    <property type="project" value="UniProtKB-KW"/>
</dbReference>
<accession>A0A8H7EWR7</accession>
<dbReference type="InterPro" id="IPR005123">
    <property type="entry name" value="Oxoglu/Fe-dep_dioxygenase_dom"/>
</dbReference>
<name>A0A8H7EWR7_AGABI</name>
<dbReference type="InterPro" id="IPR044862">
    <property type="entry name" value="Pro_4_hyd_alph_FE2OG_OXY"/>
</dbReference>
<keyword evidence="1" id="KW-0560">Oxidoreductase</keyword>
<evidence type="ECO:0000256" key="1">
    <source>
        <dbReference type="RuleBase" id="RU003682"/>
    </source>
</evidence>
<gene>
    <name evidence="3" type="ORF">Agabi119p4_9386</name>
</gene>
<keyword evidence="1" id="KW-0479">Metal-binding</keyword>
<organism evidence="3 4">
    <name type="scientific">Agaricus bisporus var. burnettii</name>
    <dbReference type="NCBI Taxonomy" id="192524"/>
    <lineage>
        <taxon>Eukaryota</taxon>
        <taxon>Fungi</taxon>
        <taxon>Dikarya</taxon>
        <taxon>Basidiomycota</taxon>
        <taxon>Agaricomycotina</taxon>
        <taxon>Agaricomycetes</taxon>
        <taxon>Agaricomycetidae</taxon>
        <taxon>Agaricales</taxon>
        <taxon>Agaricineae</taxon>
        <taxon>Agaricaceae</taxon>
        <taxon>Agaricus</taxon>
    </lineage>
</organism>
<dbReference type="Pfam" id="PF13640">
    <property type="entry name" value="2OG-FeII_Oxy_3"/>
    <property type="match status" value="1"/>
</dbReference>
<protein>
    <recommendedName>
        <fullName evidence="2">Fe2OG dioxygenase domain-containing protein</fullName>
    </recommendedName>
</protein>
<evidence type="ECO:0000259" key="2">
    <source>
        <dbReference type="PROSITE" id="PS51471"/>
    </source>
</evidence>
<dbReference type="GO" id="GO:0016491">
    <property type="term" value="F:oxidoreductase activity"/>
    <property type="evidence" value="ECO:0007669"/>
    <property type="project" value="UniProtKB-KW"/>
</dbReference>
<comment type="caution">
    <text evidence="3">The sequence shown here is derived from an EMBL/GenBank/DDBJ whole genome shotgun (WGS) entry which is preliminary data.</text>
</comment>
<reference evidence="3 4" key="1">
    <citation type="journal article" name="Sci. Rep.">
        <title>Telomere-to-telomere assembled and centromere annotated genomes of the two main subspecies of the button mushroom Agaricus bisporus reveal especially polymorphic chromosome ends.</title>
        <authorList>
            <person name="Sonnenberg A.S.M."/>
            <person name="Sedaghat-Telgerd N."/>
            <person name="Lavrijssen B."/>
            <person name="Ohm R.A."/>
            <person name="Hendrickx P.M."/>
            <person name="Scholtmeijer K."/>
            <person name="Baars J.J.P."/>
            <person name="van Peer A."/>
        </authorList>
    </citation>
    <scope>NUCLEOTIDE SEQUENCE [LARGE SCALE GENOMIC DNA]</scope>
    <source>
        <strain evidence="3 4">H119_p4</strain>
    </source>
</reference>
<proteinExistence type="inferred from homology"/>
<dbReference type="EMBL" id="JABXXO010000013">
    <property type="protein sequence ID" value="KAF7761394.1"/>
    <property type="molecule type" value="Genomic_DNA"/>
</dbReference>
<dbReference type="PANTHER" id="PTHR33099:SF7">
    <property type="entry name" value="MYND-TYPE DOMAIN-CONTAINING PROTEIN"/>
    <property type="match status" value="1"/>
</dbReference>
<keyword evidence="1" id="KW-0408">Iron</keyword>
<dbReference type="Proteomes" id="UP000629468">
    <property type="component" value="Unassembled WGS sequence"/>
</dbReference>
<evidence type="ECO:0000313" key="4">
    <source>
        <dbReference type="Proteomes" id="UP000629468"/>
    </source>
</evidence>
<dbReference type="PROSITE" id="PS51471">
    <property type="entry name" value="FE2OG_OXY"/>
    <property type="match status" value="1"/>
</dbReference>
<dbReference type="Gene3D" id="2.60.120.620">
    <property type="entry name" value="q2cbj1_9rhob like domain"/>
    <property type="match status" value="1"/>
</dbReference>
<comment type="similarity">
    <text evidence="1">Belongs to the iron/ascorbate-dependent oxidoreductase family.</text>
</comment>
<dbReference type="PANTHER" id="PTHR33099">
    <property type="entry name" value="FE2OG DIOXYGENASE DOMAIN-CONTAINING PROTEIN"/>
    <property type="match status" value="1"/>
</dbReference>
<dbReference type="AlphaFoldDB" id="A0A8H7EWR7"/>